<protein>
    <submittedName>
        <fullName evidence="8">Lipid A biosynthesis acyltransferase</fullName>
    </submittedName>
</protein>
<dbReference type="KEGG" id="fla:SY85_12235"/>
<organism evidence="8 9">
    <name type="scientific">Flavisolibacter tropicus</name>
    <dbReference type="NCBI Taxonomy" id="1492898"/>
    <lineage>
        <taxon>Bacteria</taxon>
        <taxon>Pseudomonadati</taxon>
        <taxon>Bacteroidota</taxon>
        <taxon>Chitinophagia</taxon>
        <taxon>Chitinophagales</taxon>
        <taxon>Chitinophagaceae</taxon>
        <taxon>Flavisolibacter</taxon>
    </lineage>
</organism>
<reference evidence="9" key="1">
    <citation type="submission" date="2015-01" db="EMBL/GenBank/DDBJ databases">
        <title>Flavisolibacter sp./LCS9/ whole genome sequencing.</title>
        <authorList>
            <person name="Kim M.K."/>
            <person name="Srinivasan S."/>
            <person name="Lee J.-J."/>
        </authorList>
    </citation>
    <scope>NUCLEOTIDE SEQUENCE [LARGE SCALE GENOMIC DNA]</scope>
    <source>
        <strain evidence="9">LCS9</strain>
    </source>
</reference>
<gene>
    <name evidence="8" type="ORF">SY85_12235</name>
</gene>
<dbReference type="Pfam" id="PF03279">
    <property type="entry name" value="Lip_A_acyltrans"/>
    <property type="match status" value="1"/>
</dbReference>
<dbReference type="OrthoDB" id="9801955at2"/>
<proteinExistence type="predicted"/>
<evidence type="ECO:0000256" key="4">
    <source>
        <dbReference type="ARBA" id="ARBA00022679"/>
    </source>
</evidence>
<dbReference type="PANTHER" id="PTHR30606">
    <property type="entry name" value="LIPID A BIOSYNTHESIS LAUROYL ACYLTRANSFERASE"/>
    <property type="match status" value="1"/>
</dbReference>
<evidence type="ECO:0000256" key="3">
    <source>
        <dbReference type="ARBA" id="ARBA00022519"/>
    </source>
</evidence>
<accession>A0A172TW91</accession>
<keyword evidence="7" id="KW-1133">Transmembrane helix</keyword>
<dbReference type="AlphaFoldDB" id="A0A172TW91"/>
<evidence type="ECO:0000256" key="1">
    <source>
        <dbReference type="ARBA" id="ARBA00004533"/>
    </source>
</evidence>
<sequence>MYYLLFGLLYLVSLLPLRVLFVLSDIVYFIIYKIFRYRKKVVLHNLSIAFPLKSETEKEAIASKFYRNFTDTFIETIKYISASQAYIKRHCDGDFSLVHDLYKQGRSIQVLAGHNFNWELVNLAVAPSLPGKVMAVYLPLNSEAFERLFRYIRTRFGTILINAKRMKEEMLPHRGTQYVIGLVADQSPGVPSRANWVQFFGRPTGFLKGPENAARRNDYPVVFIHFTKKKRGFYTAHAELATDNAAALPEGQLTKLYVKYLERVMTEHPELWLWSHRRWKHEWKPEYGKIIE</sequence>
<keyword evidence="3" id="KW-0997">Cell inner membrane</keyword>
<evidence type="ECO:0000256" key="5">
    <source>
        <dbReference type="ARBA" id="ARBA00023136"/>
    </source>
</evidence>
<dbReference type="InterPro" id="IPR004960">
    <property type="entry name" value="LipA_acyltrans"/>
</dbReference>
<keyword evidence="2" id="KW-1003">Cell membrane</keyword>
<dbReference type="Proteomes" id="UP000077177">
    <property type="component" value="Chromosome"/>
</dbReference>
<dbReference type="GO" id="GO:0009247">
    <property type="term" value="P:glycolipid biosynthetic process"/>
    <property type="evidence" value="ECO:0007669"/>
    <property type="project" value="UniProtKB-ARBA"/>
</dbReference>
<reference evidence="8 9" key="2">
    <citation type="journal article" date="2016" name="Int. J. Syst. Evol. Microbiol.">
        <title>Flavisolibacter tropicus sp. nov., isolated from tropical soil.</title>
        <authorList>
            <person name="Lee J.J."/>
            <person name="Kang M.S."/>
            <person name="Kim G.S."/>
            <person name="Lee C.S."/>
            <person name="Lim S."/>
            <person name="Lee J."/>
            <person name="Roh S.H."/>
            <person name="Kang H."/>
            <person name="Ha J.M."/>
            <person name="Bae S."/>
            <person name="Jung H.Y."/>
            <person name="Kim M.K."/>
        </authorList>
    </citation>
    <scope>NUCLEOTIDE SEQUENCE [LARGE SCALE GENOMIC DNA]</scope>
    <source>
        <strain evidence="8 9">LCS9</strain>
    </source>
</reference>
<comment type="subcellular location">
    <subcellularLocation>
        <location evidence="1">Cell inner membrane</location>
    </subcellularLocation>
</comment>
<dbReference type="RefSeq" id="WP_066404858.1">
    <property type="nucleotide sequence ID" value="NZ_CP011390.1"/>
</dbReference>
<keyword evidence="4 8" id="KW-0808">Transferase</keyword>
<evidence type="ECO:0000313" key="8">
    <source>
        <dbReference type="EMBL" id="ANE51154.1"/>
    </source>
</evidence>
<name>A0A172TW91_9BACT</name>
<keyword evidence="9" id="KW-1185">Reference proteome</keyword>
<keyword evidence="5 7" id="KW-0472">Membrane</keyword>
<evidence type="ECO:0000256" key="7">
    <source>
        <dbReference type="SAM" id="Phobius"/>
    </source>
</evidence>
<dbReference type="PATRIC" id="fig|1492898.3.peg.2637"/>
<feature type="transmembrane region" description="Helical" evidence="7">
    <location>
        <begin position="6"/>
        <end position="31"/>
    </location>
</feature>
<keyword evidence="7" id="KW-0812">Transmembrane</keyword>
<dbReference type="CDD" id="cd07984">
    <property type="entry name" value="LPLAT_LABLAT-like"/>
    <property type="match status" value="1"/>
</dbReference>
<dbReference type="STRING" id="1492898.SY85_12235"/>
<dbReference type="PANTHER" id="PTHR30606:SF10">
    <property type="entry name" value="PHOSPHATIDYLINOSITOL MANNOSIDE ACYLTRANSFERASE"/>
    <property type="match status" value="1"/>
</dbReference>
<keyword evidence="6 8" id="KW-0012">Acyltransferase</keyword>
<evidence type="ECO:0000313" key="9">
    <source>
        <dbReference type="Proteomes" id="UP000077177"/>
    </source>
</evidence>
<dbReference type="GO" id="GO:0005886">
    <property type="term" value="C:plasma membrane"/>
    <property type="evidence" value="ECO:0007669"/>
    <property type="project" value="UniProtKB-SubCell"/>
</dbReference>
<dbReference type="EMBL" id="CP011390">
    <property type="protein sequence ID" value="ANE51154.1"/>
    <property type="molecule type" value="Genomic_DNA"/>
</dbReference>
<evidence type="ECO:0000256" key="2">
    <source>
        <dbReference type="ARBA" id="ARBA00022475"/>
    </source>
</evidence>
<dbReference type="GO" id="GO:0016746">
    <property type="term" value="F:acyltransferase activity"/>
    <property type="evidence" value="ECO:0007669"/>
    <property type="project" value="UniProtKB-KW"/>
</dbReference>
<evidence type="ECO:0000256" key="6">
    <source>
        <dbReference type="ARBA" id="ARBA00023315"/>
    </source>
</evidence>